<evidence type="ECO:0000256" key="6">
    <source>
        <dbReference type="ARBA" id="ARBA00023002"/>
    </source>
</evidence>
<evidence type="ECO:0000256" key="7">
    <source>
        <dbReference type="ARBA" id="ARBA00023238"/>
    </source>
</evidence>
<dbReference type="InterPro" id="IPR046346">
    <property type="entry name" value="Aminoacid_DH-like_N_sf"/>
</dbReference>
<evidence type="ECO:0000256" key="4">
    <source>
        <dbReference type="ARBA" id="ARBA00022801"/>
    </source>
</evidence>
<dbReference type="InterPro" id="IPR036291">
    <property type="entry name" value="NAD(P)-bd_dom_sf"/>
</dbReference>
<evidence type="ECO:0000313" key="15">
    <source>
        <dbReference type="Proteomes" id="UP000636709"/>
    </source>
</evidence>
<dbReference type="InterPro" id="IPR000672">
    <property type="entry name" value="THF_DH/CycHdrlase"/>
</dbReference>
<dbReference type="GO" id="GO:0035999">
    <property type="term" value="P:tetrahydrofolate interconversion"/>
    <property type="evidence" value="ECO:0007669"/>
    <property type="project" value="TreeGrafter"/>
</dbReference>
<dbReference type="Pfam" id="PF00763">
    <property type="entry name" value="THF_DHG_CYH"/>
    <property type="match status" value="1"/>
</dbReference>
<dbReference type="HAMAP" id="MF_01576">
    <property type="entry name" value="THF_DHG_CYH"/>
    <property type="match status" value="1"/>
</dbReference>
<evidence type="ECO:0008006" key="16">
    <source>
        <dbReference type="Google" id="ProtNLM"/>
    </source>
</evidence>
<evidence type="ECO:0000256" key="3">
    <source>
        <dbReference type="ARBA" id="ARBA00022563"/>
    </source>
</evidence>
<reference evidence="14" key="1">
    <citation type="submission" date="2020-07" db="EMBL/GenBank/DDBJ databases">
        <title>Genome sequence and genetic diversity analysis of an under-domesticated orphan crop, white fonio (Digitaria exilis).</title>
        <authorList>
            <person name="Bennetzen J.L."/>
            <person name="Chen S."/>
            <person name="Ma X."/>
            <person name="Wang X."/>
            <person name="Yssel A.E.J."/>
            <person name="Chaluvadi S.R."/>
            <person name="Johnson M."/>
            <person name="Gangashetty P."/>
            <person name="Hamidou F."/>
            <person name="Sanogo M.D."/>
            <person name="Zwaenepoel A."/>
            <person name="Wallace J."/>
            <person name="Van De Peer Y."/>
            <person name="Van Deynze A."/>
        </authorList>
    </citation>
    <scope>NUCLEOTIDE SEQUENCE</scope>
    <source>
        <tissue evidence="14">Leaves</tissue>
    </source>
</reference>
<evidence type="ECO:0000256" key="11">
    <source>
        <dbReference type="ARBA" id="ARBA00061364"/>
    </source>
</evidence>
<dbReference type="GO" id="GO:0005829">
    <property type="term" value="C:cytosol"/>
    <property type="evidence" value="ECO:0007669"/>
    <property type="project" value="TreeGrafter"/>
</dbReference>
<keyword evidence="6" id="KW-0560">Oxidoreductase</keyword>
<keyword evidence="4" id="KW-0378">Hydrolase</keyword>
<dbReference type="SUPFAM" id="SSF51735">
    <property type="entry name" value="NAD(P)-binding Rossmann-fold domains"/>
    <property type="match status" value="1"/>
</dbReference>
<keyword evidence="15" id="KW-1185">Reference proteome</keyword>
<keyword evidence="3" id="KW-0554">One-carbon metabolism</keyword>
<evidence type="ECO:0000256" key="1">
    <source>
        <dbReference type="ARBA" id="ARBA00004777"/>
    </source>
</evidence>
<protein>
    <recommendedName>
        <fullName evidence="16">Methenyltetrahydrofolate cyclohydrolase</fullName>
    </recommendedName>
</protein>
<evidence type="ECO:0000256" key="9">
    <source>
        <dbReference type="ARBA" id="ARBA00052194"/>
    </source>
</evidence>
<sequence length="385" mass="41556">MASSILSDCSSARLLPLRRALLPQRAPRIRPCPALASPRRLLIAARPQLLPRPPRMDSVPTAAAAASSAESATASADASAKVIDGKLVAKQVREEIAVEVTKMKDAIGIVPGLAVILVGSRKDSQTYVRNKKKACEAVGIKSYEVNLPEDSSEEEVIKHISGFNSDPSVHGILVQLPLPRGFFEWYSFAREHQLFPFLVLEVLKHMNDENILNAVSIEKDVDGFHPLNIGRLAMQGRDPFFVPCTPKGCMELLHRYGVEIKGKRAVVIGRSNIVGMPAALIVHSQTKNPEEITSQADIVIAAVGVANLVRGNWIKPGAAIIDVGINPVDDPESPRGYRLVGDVCYEEVSKVAGAITPVPGGVGPMTIAMLLSNTLESAKRIHKFK</sequence>
<dbReference type="Gene3D" id="3.40.50.720">
    <property type="entry name" value="NAD(P)-binding Rossmann-like Domain"/>
    <property type="match status" value="1"/>
</dbReference>
<keyword evidence="7" id="KW-0601">Photorespiration</keyword>
<dbReference type="InterPro" id="IPR020630">
    <property type="entry name" value="THF_DH/CycHdrlase_cat_dom"/>
</dbReference>
<feature type="domain" description="Tetrahydrofolate dehydrogenase/cyclohydrolase catalytic" evidence="12">
    <location>
        <begin position="83"/>
        <end position="181"/>
    </location>
</feature>
<evidence type="ECO:0000256" key="2">
    <source>
        <dbReference type="ARBA" id="ARBA00011738"/>
    </source>
</evidence>
<comment type="pathway">
    <text evidence="1">One-carbon metabolism; tetrahydrofolate interconversion.</text>
</comment>
<dbReference type="InterPro" id="IPR020631">
    <property type="entry name" value="THF_DH/CycHdrlase_NAD-bd_dom"/>
</dbReference>
<comment type="function">
    <text evidence="10">Catalyzes the oxidation of 5,10-methylenetetrahydrofolate to 5,10-methenyltetrahydrofolate and then the hydrolysis of 5,10-methenyltetrahydrofolate to 10-formyltetrahydrofolate.</text>
</comment>
<dbReference type="PRINTS" id="PR00085">
    <property type="entry name" value="THFDHDRGNASE"/>
</dbReference>
<comment type="subunit">
    <text evidence="2">Homodimer.</text>
</comment>
<dbReference type="PANTHER" id="PTHR48099">
    <property type="entry name" value="C-1-TETRAHYDROFOLATE SYNTHASE, CYTOPLASMIC-RELATED"/>
    <property type="match status" value="1"/>
</dbReference>
<dbReference type="Gene3D" id="3.40.50.10860">
    <property type="entry name" value="Leucine Dehydrogenase, chain A, domain 1"/>
    <property type="match status" value="1"/>
</dbReference>
<dbReference type="PROSITE" id="PS00767">
    <property type="entry name" value="THF_DHG_CYH_2"/>
    <property type="match status" value="1"/>
</dbReference>
<evidence type="ECO:0000256" key="8">
    <source>
        <dbReference type="ARBA" id="ARBA00023268"/>
    </source>
</evidence>
<dbReference type="EMBL" id="JACEFO010002150">
    <property type="protein sequence ID" value="KAF8677230.1"/>
    <property type="molecule type" value="Genomic_DNA"/>
</dbReference>
<dbReference type="GO" id="GO:0009853">
    <property type="term" value="P:photorespiration"/>
    <property type="evidence" value="ECO:0007669"/>
    <property type="project" value="UniProtKB-KW"/>
</dbReference>
<organism evidence="14 15">
    <name type="scientific">Digitaria exilis</name>
    <dbReference type="NCBI Taxonomy" id="1010633"/>
    <lineage>
        <taxon>Eukaryota</taxon>
        <taxon>Viridiplantae</taxon>
        <taxon>Streptophyta</taxon>
        <taxon>Embryophyta</taxon>
        <taxon>Tracheophyta</taxon>
        <taxon>Spermatophyta</taxon>
        <taxon>Magnoliopsida</taxon>
        <taxon>Liliopsida</taxon>
        <taxon>Poales</taxon>
        <taxon>Poaceae</taxon>
        <taxon>PACMAD clade</taxon>
        <taxon>Panicoideae</taxon>
        <taxon>Panicodae</taxon>
        <taxon>Paniceae</taxon>
        <taxon>Anthephorinae</taxon>
        <taxon>Digitaria</taxon>
    </lineage>
</organism>
<accession>A0A835B9K4</accession>
<dbReference type="Pfam" id="PF02882">
    <property type="entry name" value="THF_DHG_CYH_C"/>
    <property type="match status" value="1"/>
</dbReference>
<dbReference type="Proteomes" id="UP000636709">
    <property type="component" value="Unassembled WGS sequence"/>
</dbReference>
<dbReference type="CDD" id="cd01080">
    <property type="entry name" value="NAD_bind_m-THF_DH_Cyclohyd"/>
    <property type="match status" value="1"/>
</dbReference>
<evidence type="ECO:0000313" key="14">
    <source>
        <dbReference type="EMBL" id="KAF8677230.1"/>
    </source>
</evidence>
<evidence type="ECO:0000259" key="13">
    <source>
        <dbReference type="Pfam" id="PF02882"/>
    </source>
</evidence>
<keyword evidence="8" id="KW-0511">Multifunctional enzyme</keyword>
<name>A0A835B9K4_9POAL</name>
<dbReference type="PANTHER" id="PTHR48099:SF5">
    <property type="entry name" value="C-1-TETRAHYDROFOLATE SYNTHASE, CYTOPLASMIC"/>
    <property type="match status" value="1"/>
</dbReference>
<dbReference type="InterPro" id="IPR020867">
    <property type="entry name" value="THF_DH/CycHdrlase_CS"/>
</dbReference>
<gene>
    <name evidence="14" type="ORF">HU200_046708</name>
</gene>
<dbReference type="GO" id="GO:0004477">
    <property type="term" value="F:methenyltetrahydrofolate cyclohydrolase activity"/>
    <property type="evidence" value="ECO:0007669"/>
    <property type="project" value="TreeGrafter"/>
</dbReference>
<evidence type="ECO:0000256" key="5">
    <source>
        <dbReference type="ARBA" id="ARBA00022857"/>
    </source>
</evidence>
<proteinExistence type="inferred from homology"/>
<dbReference type="FunFam" id="3.40.50.10860:FF:000005">
    <property type="entry name" value="C-1-tetrahydrofolate synthase, cytoplasmic, putative"/>
    <property type="match status" value="1"/>
</dbReference>
<comment type="catalytic activity">
    <reaction evidence="9">
        <text>(6R)-5,10-methylene-5,6,7,8-tetrahydrofolate + NADP(+) = (6R)-5,10-methenyltetrahydrofolate + NADPH</text>
        <dbReference type="Rhea" id="RHEA:22812"/>
        <dbReference type="ChEBI" id="CHEBI:15636"/>
        <dbReference type="ChEBI" id="CHEBI:57455"/>
        <dbReference type="ChEBI" id="CHEBI:57783"/>
        <dbReference type="ChEBI" id="CHEBI:58349"/>
        <dbReference type="EC" id="1.5.1.5"/>
    </reaction>
</comment>
<dbReference type="GO" id="GO:0004488">
    <property type="term" value="F:methylenetetrahydrofolate dehydrogenase (NADP+) activity"/>
    <property type="evidence" value="ECO:0007669"/>
    <property type="project" value="UniProtKB-EC"/>
</dbReference>
<feature type="domain" description="Tetrahydrofolate dehydrogenase/cyclohydrolase NAD(P)-binding" evidence="13">
    <location>
        <begin position="243"/>
        <end position="380"/>
    </location>
</feature>
<evidence type="ECO:0000259" key="12">
    <source>
        <dbReference type="Pfam" id="PF00763"/>
    </source>
</evidence>
<evidence type="ECO:0000256" key="10">
    <source>
        <dbReference type="ARBA" id="ARBA00058319"/>
    </source>
</evidence>
<dbReference type="AlphaFoldDB" id="A0A835B9K4"/>
<dbReference type="FunFam" id="3.40.50.720:FF:000006">
    <property type="entry name" value="Bifunctional protein FolD"/>
    <property type="match status" value="1"/>
</dbReference>
<comment type="similarity">
    <text evidence="11">Belongs to the tetrahydrofolate dehydrogenase/cyclohydrolase family.</text>
</comment>
<dbReference type="SUPFAM" id="SSF53223">
    <property type="entry name" value="Aminoacid dehydrogenase-like, N-terminal domain"/>
    <property type="match status" value="1"/>
</dbReference>
<comment type="caution">
    <text evidence="14">The sequence shown here is derived from an EMBL/GenBank/DDBJ whole genome shotgun (WGS) entry which is preliminary data.</text>
</comment>
<dbReference type="OrthoDB" id="5126881at2759"/>
<keyword evidence="5" id="KW-0521">NADP</keyword>